<keyword evidence="2" id="KW-1185">Reference proteome</keyword>
<dbReference type="Proteomes" id="UP000239736">
    <property type="component" value="Unassembled WGS sequence"/>
</dbReference>
<reference evidence="1 2" key="1">
    <citation type="submission" date="2018-01" db="EMBL/GenBank/DDBJ databases">
        <title>Genomic Encyclopedia of Archaeal and Bacterial Type Strains, Phase II (KMG-II): from individual species to whole genera.</title>
        <authorList>
            <person name="Goeker M."/>
        </authorList>
    </citation>
    <scope>NUCLEOTIDE SEQUENCE [LARGE SCALE GENOMIC DNA]</scope>
    <source>
        <strain evidence="1 2">DSM 12048</strain>
    </source>
</reference>
<evidence type="ECO:0000313" key="1">
    <source>
        <dbReference type="EMBL" id="PPB79804.1"/>
    </source>
</evidence>
<name>A0A2S5JE66_9RHOB</name>
<evidence type="ECO:0008006" key="3">
    <source>
        <dbReference type="Google" id="ProtNLM"/>
    </source>
</evidence>
<organism evidence="1 2">
    <name type="scientific">Albidovulum inexpectatum</name>
    <dbReference type="NCBI Taxonomy" id="196587"/>
    <lineage>
        <taxon>Bacteria</taxon>
        <taxon>Pseudomonadati</taxon>
        <taxon>Pseudomonadota</taxon>
        <taxon>Alphaproteobacteria</taxon>
        <taxon>Rhodobacterales</taxon>
        <taxon>Paracoccaceae</taxon>
        <taxon>Albidovulum</taxon>
    </lineage>
</organism>
<evidence type="ECO:0000313" key="2">
    <source>
        <dbReference type="Proteomes" id="UP000239736"/>
    </source>
</evidence>
<dbReference type="EMBL" id="PRDS01000009">
    <property type="protein sequence ID" value="PPB79804.1"/>
    <property type="molecule type" value="Genomic_DNA"/>
</dbReference>
<protein>
    <recommendedName>
        <fullName evidence="3">Sulfotransferase family protein</fullName>
    </recommendedName>
</protein>
<proteinExistence type="predicted"/>
<gene>
    <name evidence="1" type="ORF">LV82_02596</name>
</gene>
<dbReference type="RefSeq" id="WP_104072322.1">
    <property type="nucleotide sequence ID" value="NZ_PRDS01000009.1"/>
</dbReference>
<accession>A0A2S5JE66</accession>
<dbReference type="OrthoDB" id="7816979at2"/>
<sequence>MKIVYHLGAHATDDDRLIRALMKNRAMLAEMGIAVPSPRSYNKLIPKVAKSLKGAPAGEEAQHVILDAVLEDNSAHRVIFSNENFICFPANVVSEFGFYATMAMRLRAYANLFPQARTDFFLGLVNPAVLIPALLRKVPETSYESLMAGRDPRDLRWAPVIRRAIANVPEAGMTVWCNEDTPFIWPEILRIMAGVPPETELDGDWDLLRTILTEEGLTQLQAHMERHPPATIEERRQVTARFMEDYARPDEIEMDVPLPGWTEKLVEDLSRQYEEDCAEIAQIPGIRFIEP</sequence>
<comment type="caution">
    <text evidence="1">The sequence shown here is derived from an EMBL/GenBank/DDBJ whole genome shotgun (WGS) entry which is preliminary data.</text>
</comment>
<dbReference type="AlphaFoldDB" id="A0A2S5JE66"/>